<feature type="domain" description="EF-hand" evidence="6">
    <location>
        <begin position="2207"/>
        <end position="2242"/>
    </location>
</feature>
<dbReference type="SMART" id="SM00054">
    <property type="entry name" value="EFh"/>
    <property type="match status" value="4"/>
</dbReference>
<dbReference type="InterPro" id="IPR001584">
    <property type="entry name" value="Integrase_cat-core"/>
</dbReference>
<gene>
    <name evidence="8" type="primary">CML10</name>
    <name evidence="8" type="ORF">AK812_SmicGene30543</name>
</gene>
<keyword evidence="2" id="KW-0677">Repeat</keyword>
<evidence type="ECO:0000313" key="9">
    <source>
        <dbReference type="Proteomes" id="UP000186817"/>
    </source>
</evidence>
<dbReference type="Gene3D" id="1.10.238.10">
    <property type="entry name" value="EF-hand"/>
    <property type="match status" value="2"/>
</dbReference>
<keyword evidence="3" id="KW-0106">Calcium</keyword>
<dbReference type="OrthoDB" id="431469at2759"/>
<dbReference type="SUPFAM" id="SSF47473">
    <property type="entry name" value="EF-hand"/>
    <property type="match status" value="1"/>
</dbReference>
<feature type="domain" description="EF-hand" evidence="6">
    <location>
        <begin position="2076"/>
        <end position="2111"/>
    </location>
</feature>
<keyword evidence="4" id="KW-0175">Coiled coil</keyword>
<dbReference type="InterPro" id="IPR036397">
    <property type="entry name" value="RNaseH_sf"/>
</dbReference>
<dbReference type="SUPFAM" id="SSF53098">
    <property type="entry name" value="Ribonuclease H-like"/>
    <property type="match status" value="1"/>
</dbReference>
<dbReference type="Pfam" id="PF07727">
    <property type="entry name" value="RVT_2"/>
    <property type="match status" value="1"/>
</dbReference>
<feature type="region of interest" description="Disordered" evidence="5">
    <location>
        <begin position="253"/>
        <end position="278"/>
    </location>
</feature>
<evidence type="ECO:0000256" key="4">
    <source>
        <dbReference type="SAM" id="Coils"/>
    </source>
</evidence>
<dbReference type="InterPro" id="IPR002048">
    <property type="entry name" value="EF_hand_dom"/>
</dbReference>
<dbReference type="Proteomes" id="UP000186817">
    <property type="component" value="Unassembled WGS sequence"/>
</dbReference>
<keyword evidence="1" id="KW-0479">Metal-binding</keyword>
<evidence type="ECO:0000313" key="8">
    <source>
        <dbReference type="EMBL" id="OLP88152.1"/>
    </source>
</evidence>
<dbReference type="GO" id="GO:0015074">
    <property type="term" value="P:DNA integration"/>
    <property type="evidence" value="ECO:0007669"/>
    <property type="project" value="InterPro"/>
</dbReference>
<name>A0A1Q9CZ17_SYMMI</name>
<evidence type="ECO:0000256" key="3">
    <source>
        <dbReference type="ARBA" id="ARBA00022837"/>
    </source>
</evidence>
<keyword evidence="9" id="KW-1185">Reference proteome</keyword>
<feature type="domain" description="EF-hand" evidence="6">
    <location>
        <begin position="2243"/>
        <end position="2274"/>
    </location>
</feature>
<feature type="compositionally biased region" description="Basic and acidic residues" evidence="5">
    <location>
        <begin position="1486"/>
        <end position="1502"/>
    </location>
</feature>
<feature type="domain" description="EF-hand" evidence="6">
    <location>
        <begin position="2123"/>
        <end position="2158"/>
    </location>
</feature>
<feature type="region of interest" description="Disordered" evidence="5">
    <location>
        <begin position="1394"/>
        <end position="1419"/>
    </location>
</feature>
<evidence type="ECO:0000259" key="6">
    <source>
        <dbReference type="PROSITE" id="PS50222"/>
    </source>
</evidence>
<dbReference type="InterPro" id="IPR013103">
    <property type="entry name" value="RVT_2"/>
</dbReference>
<dbReference type="Gene3D" id="3.30.420.10">
    <property type="entry name" value="Ribonuclease H-like superfamily/Ribonuclease H"/>
    <property type="match status" value="1"/>
</dbReference>
<dbReference type="PROSITE" id="PS50994">
    <property type="entry name" value="INTEGRASE"/>
    <property type="match status" value="1"/>
</dbReference>
<feature type="region of interest" description="Disordered" evidence="5">
    <location>
        <begin position="1048"/>
        <end position="1068"/>
    </location>
</feature>
<organism evidence="8 9">
    <name type="scientific">Symbiodinium microadriaticum</name>
    <name type="common">Dinoflagellate</name>
    <name type="synonym">Zooxanthella microadriatica</name>
    <dbReference type="NCBI Taxonomy" id="2951"/>
    <lineage>
        <taxon>Eukaryota</taxon>
        <taxon>Sar</taxon>
        <taxon>Alveolata</taxon>
        <taxon>Dinophyceae</taxon>
        <taxon>Suessiales</taxon>
        <taxon>Symbiodiniaceae</taxon>
        <taxon>Symbiodinium</taxon>
    </lineage>
</organism>
<dbReference type="PROSITE" id="PS00018">
    <property type="entry name" value="EF_HAND_1"/>
    <property type="match status" value="3"/>
</dbReference>
<dbReference type="InterPro" id="IPR012337">
    <property type="entry name" value="RNaseH-like_sf"/>
</dbReference>
<dbReference type="InterPro" id="IPR011992">
    <property type="entry name" value="EF-hand-dom_pair"/>
</dbReference>
<evidence type="ECO:0000259" key="7">
    <source>
        <dbReference type="PROSITE" id="PS50994"/>
    </source>
</evidence>
<accession>A0A1Q9CZ17</accession>
<dbReference type="InterPro" id="IPR039647">
    <property type="entry name" value="EF_hand_pair_protein_CML-like"/>
</dbReference>
<proteinExistence type="predicted"/>
<comment type="caution">
    <text evidence="8">The sequence shown here is derived from an EMBL/GenBank/DDBJ whole genome shotgun (WGS) entry which is preliminary data.</text>
</comment>
<sequence>MSTCCLFGTSVLHENCEIPLLLSLFMIARKLQAVLDFPKGCAYFGAFGIEVPIAKINGHLCIGIANFPGDRSPWNVLSRVLDQGEPDLDLVRQPLETTTTAPHGSNQATTFMADRVAPRGVLPLEGRAHPGEVHAADCEVGAEASLVDGPMRPDPPGHVHPDPGADHGTVLPSGNLAGPEREPTRKLFPVHSVRDSLAMGPRGLGRAAILAAAAASAALGNFLGTTTLGAAAGTGLRDPFFNQAGDYGEDPLRSWSQGHDPGHEDSSGWCGAPSEEGPLRLSEEEMRLMERDAAEIERMRREVEFFDRQAALMEERALASAQAKAAAAAPMTESDEDDYAQRIYEAEVDSYEALPVYKQVANDFRVDVLDVGATPSEDSDFVKKAVEKFKPLCVPVSSKVLQDVCSFVKAKDSKLFQCDAAALGAETADRMPVATRHQWLTNSVVLAETLNQRLAEHHLDYCDPGEPHDNHNLHDTVLLAVVKGIATEARRRFPSRFSEKNYQVLFARPSPDAEAWRTVLDDIEARFSNTHKKPFYLTTGNPVYQAVAQLVPWDLTKVQATWTPQARRLPQEFPYTHRGAAMRLTTGEFALEAEDLASVSFPKQRFVRAVRVAVFFYGMPKKPPETSEPTPHEQPPPHGGADDSAVDRPDRQHLPGRFMSRQPVPGLDTEVWFEGNVDKRLQASLARLHVNMGHPPKAELVRMLAAAGTLSGKILSALDNLRCGSCLRTRLPRQPPPASLPSNFNGFFGEVLQSDVVYLRVISGGNFPVLGITCEATSYHVAKVLDNKTPAHVLETVQEMWYRPLGLPLKFRCDPGGEFGGEVIQFHMRHGIIHDVIPAEAHHRLGKIERRNALLRSIVERLVDEKGVATKAELDQCLIAATFTMNSCTFSHGRSPYQAVFGRVPRQLGDLLSDPLSLVISPEQQVLRPEVLRADAMKALAEHSANSSIKRALLRKTHYQVDLQQLQPGQPVAFWRWSGRSRQHKKGAWSLARFISVDPDNKSVWVQVNTTTVKVAGNQIRTACGWEEWTPSREDVAMLKDAERNLRGDLWQDGREEPPGEAEADQRHEVREPVPLPPLFDKDYWRYTNESAIRVHVEPRHDLFVPDTSVCEFDLNDLEDQRETRMTGLPEPLPEDDWRDPACSQTWEQPWTGTTTFKWRRSSQEAAQASGQTLPLPLRLPTALAQTATPTRRSGQTHVQQGQVQTNVQQEQVQTNVQQEQVQTNVQQEQVQTNVQQGVFNQYVDNRRVTMAIPTAPVPPTPRNRRGRSRTPSRQTRSVTRSPVGAGTQREALPPEQSTTTVPGEVVPPLTPGELPFSPGVPETPPFSAVAPGTPDYNFLPSEQQRELPELPPHSVPSQGNSHDNFHYEHRDAVALEGTTAAPEPGDFEANQFSSAAAASTSSQETAAAAPEQAPQALQPEEPQAVTLLPQKRPADALYTSGAYKFFFDDFGEGTLDQEHFGDYLPVPFKRDSFYGAYLTSAERKRELEKAGVTEETQRPDESSDDEALTASNNRTHSRQELKQLDREIPWREIMKLPRQAIEKYIDAVRAEEENWMRWGGVRPLTTDEARRVLQDKSLSRRILRSRAAYRDKNRGLGEIKAKSRVVLIGCQDPDLFSLTRDSPTPSRLSEALVLLVATAGANGEFNNEKARWSLWVSDAKSAFLQGERNTEERAGPLYMYPPRDDLMVETGAFSSELYEVMGNCFGLPDAPRVWYQKVHRRLSEKDFKQHGFDKCLYYHTDHAGRLRALLIVHVDDFLCTYHEDFDSEILRDMFVWGSVTIVEPDSPGTYRGKEINKVAKEDKFVFTVTQVAFIDGLTSGSVPRGRSKTDEKLTPSEWKEFRSLAGSIQWLASQTRPEVAAVVSLSNRGSETTVTDLKRLYETVDYLKETKDRGLCYQAIPVSPASMVITYADSSWAKASLKSQYGLLVLLCPPQVTERPARATLLDWKSARSTRVCRSTLAAEASAADEGADRAAFANMCLSELLYNEPAFKVGCKLNGRHVTDAKSLYDCVVAENPNVSDKRSLVNVRSIQQTVSPKEMHWVPTRLMWADGLTKLDSHKEAQLVTNLREALFERRSNMQKMFKSIDLNDDGIVTLEEFLHALEGAGVAVGHEIDRARAQVTDEEAARMLAYFDRSGTGFLHYNEFMRLLQGTLDLAPEAPSDLELARRIPDIGDYRGQAGRQSVDLSGTGLIRAAAGLHGARSPDEQTVQNTFAKWDVNCDGKISERELLTVLRKVDPKIRDKDVRTLFEKADCNGDGLIDYQEFVAWLFH</sequence>
<evidence type="ECO:0000256" key="1">
    <source>
        <dbReference type="ARBA" id="ARBA00022723"/>
    </source>
</evidence>
<feature type="region of interest" description="Disordered" evidence="5">
    <location>
        <begin position="621"/>
        <end position="662"/>
    </location>
</feature>
<feature type="domain" description="Integrase catalytic" evidence="7">
    <location>
        <begin position="737"/>
        <end position="904"/>
    </location>
</feature>
<dbReference type="Pfam" id="PF13499">
    <property type="entry name" value="EF-hand_7"/>
    <property type="match status" value="2"/>
</dbReference>
<feature type="coiled-coil region" evidence="4">
    <location>
        <begin position="279"/>
        <end position="316"/>
    </location>
</feature>
<dbReference type="InterPro" id="IPR018247">
    <property type="entry name" value="EF_Hand_1_Ca_BS"/>
</dbReference>
<dbReference type="PANTHER" id="PTHR10891">
    <property type="entry name" value="EF-HAND CALCIUM-BINDING DOMAIN CONTAINING PROTEIN"/>
    <property type="match status" value="1"/>
</dbReference>
<protein>
    <submittedName>
        <fullName evidence="8">Putative calcium-binding protein CML10</fullName>
    </submittedName>
</protein>
<evidence type="ECO:0000256" key="2">
    <source>
        <dbReference type="ARBA" id="ARBA00022737"/>
    </source>
</evidence>
<feature type="region of interest" description="Disordered" evidence="5">
    <location>
        <begin position="148"/>
        <end position="184"/>
    </location>
</feature>
<feature type="compositionally biased region" description="Low complexity" evidence="5">
    <location>
        <begin position="1272"/>
        <end position="1283"/>
    </location>
</feature>
<dbReference type="CDD" id="cd00051">
    <property type="entry name" value="EFh"/>
    <property type="match status" value="2"/>
</dbReference>
<dbReference type="GO" id="GO:0003676">
    <property type="term" value="F:nucleic acid binding"/>
    <property type="evidence" value="ECO:0007669"/>
    <property type="project" value="InterPro"/>
</dbReference>
<dbReference type="EMBL" id="LSRX01000827">
    <property type="protein sequence ID" value="OLP88152.1"/>
    <property type="molecule type" value="Genomic_DNA"/>
</dbReference>
<feature type="region of interest" description="Disordered" evidence="5">
    <location>
        <begin position="1486"/>
        <end position="1522"/>
    </location>
</feature>
<reference evidence="8 9" key="1">
    <citation type="submission" date="2016-02" db="EMBL/GenBank/DDBJ databases">
        <title>Genome analysis of coral dinoflagellate symbionts highlights evolutionary adaptations to a symbiotic lifestyle.</title>
        <authorList>
            <person name="Aranda M."/>
            <person name="Li Y."/>
            <person name="Liew Y.J."/>
            <person name="Baumgarten S."/>
            <person name="Simakov O."/>
            <person name="Wilson M."/>
            <person name="Piel J."/>
            <person name="Ashoor H."/>
            <person name="Bougouffa S."/>
            <person name="Bajic V.B."/>
            <person name="Ryu T."/>
            <person name="Ravasi T."/>
            <person name="Bayer T."/>
            <person name="Micklem G."/>
            <person name="Kim H."/>
            <person name="Bhak J."/>
            <person name="Lajeunesse T.C."/>
            <person name="Voolstra C.R."/>
        </authorList>
    </citation>
    <scope>NUCLEOTIDE SEQUENCE [LARGE SCALE GENOMIC DNA]</scope>
    <source>
        <strain evidence="8 9">CCMP2467</strain>
    </source>
</reference>
<evidence type="ECO:0000256" key="5">
    <source>
        <dbReference type="SAM" id="MobiDB-lite"/>
    </source>
</evidence>
<feature type="region of interest" description="Disordered" evidence="5">
    <location>
        <begin position="1127"/>
        <end position="1147"/>
    </location>
</feature>
<feature type="region of interest" description="Disordered" evidence="5">
    <location>
        <begin position="1248"/>
        <end position="1341"/>
    </location>
</feature>
<dbReference type="PROSITE" id="PS50222">
    <property type="entry name" value="EF_HAND_2"/>
    <property type="match status" value="4"/>
</dbReference>
<dbReference type="GO" id="GO:0005509">
    <property type="term" value="F:calcium ion binding"/>
    <property type="evidence" value="ECO:0007669"/>
    <property type="project" value="InterPro"/>
</dbReference>
<feature type="compositionally biased region" description="Basic and acidic residues" evidence="5">
    <location>
        <begin position="155"/>
        <end position="165"/>
    </location>
</feature>